<evidence type="ECO:0000313" key="2">
    <source>
        <dbReference type="Proteomes" id="UP000316256"/>
    </source>
</evidence>
<gene>
    <name evidence="1" type="primary">mftB</name>
    <name evidence="1" type="ORF">FK531_13190</name>
</gene>
<proteinExistence type="predicted"/>
<name>A0A541B8U4_9NOCA</name>
<dbReference type="InterPro" id="IPR023850">
    <property type="entry name" value="MftB"/>
</dbReference>
<dbReference type="NCBIfam" id="TIGR03967">
    <property type="entry name" value="mycofact_MftB"/>
    <property type="match status" value="1"/>
</dbReference>
<evidence type="ECO:0000313" key="1">
    <source>
        <dbReference type="EMBL" id="TQF68750.1"/>
    </source>
</evidence>
<accession>A0A541B8U4</accession>
<dbReference type="AlphaFoldDB" id="A0A541B8U4"/>
<protein>
    <submittedName>
        <fullName evidence="1">Mycofactocin biosynthesis chaperone MftB</fullName>
    </submittedName>
</protein>
<keyword evidence="2" id="KW-1185">Reference proteome</keyword>
<dbReference type="Proteomes" id="UP000316256">
    <property type="component" value="Unassembled WGS sequence"/>
</dbReference>
<reference evidence="1 2" key="1">
    <citation type="submission" date="2019-06" db="EMBL/GenBank/DDBJ databases">
        <title>Rhodococcus spaelei sp. nov., isolated from a cave.</title>
        <authorList>
            <person name="Lee S.D."/>
        </authorList>
    </citation>
    <scope>NUCLEOTIDE SEQUENCE [LARGE SCALE GENOMIC DNA]</scope>
    <source>
        <strain evidence="1 2">C9-5</strain>
    </source>
</reference>
<dbReference type="RefSeq" id="WP_142100005.1">
    <property type="nucleotide sequence ID" value="NZ_VIGH01000005.1"/>
</dbReference>
<dbReference type="EMBL" id="VIGH01000005">
    <property type="protein sequence ID" value="TQF68750.1"/>
    <property type="molecule type" value="Genomic_DNA"/>
</dbReference>
<comment type="caution">
    <text evidence="1">The sequence shown here is derived from an EMBL/GenBank/DDBJ whole genome shotgun (WGS) entry which is preliminary data.</text>
</comment>
<dbReference type="Pfam" id="PF26520">
    <property type="entry name" value="MftB_chaperone"/>
    <property type="match status" value="1"/>
</dbReference>
<sequence>MRRVLIVDLDTGWKLHPQVALRPEPFGALLYHFGTRKLSFLKNVTIVGIVKSLGEHPDARTAIRAAGIPDAQIETYARALSTLAESTMIVPSVVATSAA</sequence>
<dbReference type="OrthoDB" id="3784885at2"/>
<organism evidence="1 2">
    <name type="scientific">Rhodococcus spelaei</name>
    <dbReference type="NCBI Taxonomy" id="2546320"/>
    <lineage>
        <taxon>Bacteria</taxon>
        <taxon>Bacillati</taxon>
        <taxon>Actinomycetota</taxon>
        <taxon>Actinomycetes</taxon>
        <taxon>Mycobacteriales</taxon>
        <taxon>Nocardiaceae</taxon>
        <taxon>Rhodococcus</taxon>
    </lineage>
</organism>